<keyword evidence="4" id="KW-1185">Reference proteome</keyword>
<dbReference type="Gene3D" id="3.30.70.1380">
    <property type="entry name" value="Transcriptional regulatory protein pf0864 domain like"/>
    <property type="match status" value="1"/>
</dbReference>
<dbReference type="EMBL" id="JABMIG020000046">
    <property type="protein sequence ID" value="KAL3798360.1"/>
    <property type="molecule type" value="Genomic_DNA"/>
</dbReference>
<keyword evidence="1" id="KW-0533">Nickel</keyword>
<accession>A0ABD3QKX0</accession>
<dbReference type="PANTHER" id="PTHR36566">
    <property type="entry name" value="NICKEL INSERTION PROTEIN-RELATED"/>
    <property type="match status" value="1"/>
</dbReference>
<evidence type="ECO:0000313" key="4">
    <source>
        <dbReference type="Proteomes" id="UP001516023"/>
    </source>
</evidence>
<dbReference type="Gene3D" id="3.10.20.300">
    <property type="entry name" value="mk0293 like domain"/>
    <property type="match status" value="1"/>
</dbReference>
<name>A0ABD3QKX0_9STRA</name>
<feature type="compositionally biased region" description="Basic and acidic residues" evidence="2">
    <location>
        <begin position="191"/>
        <end position="204"/>
    </location>
</feature>
<reference evidence="3 4" key="1">
    <citation type="journal article" date="2020" name="G3 (Bethesda)">
        <title>Improved Reference Genome for Cyclotella cryptica CCMP332, a Model for Cell Wall Morphogenesis, Salinity Adaptation, and Lipid Production in Diatoms (Bacillariophyta).</title>
        <authorList>
            <person name="Roberts W.R."/>
            <person name="Downey K.M."/>
            <person name="Ruck E.C."/>
            <person name="Traller J.C."/>
            <person name="Alverson A.J."/>
        </authorList>
    </citation>
    <scope>NUCLEOTIDE SEQUENCE [LARGE SCALE GENOMIC DNA]</scope>
    <source>
        <strain evidence="3 4">CCMP332</strain>
    </source>
</reference>
<feature type="compositionally biased region" description="Basic residues" evidence="2">
    <location>
        <begin position="132"/>
        <end position="145"/>
    </location>
</feature>
<feature type="compositionally biased region" description="Basic and acidic residues" evidence="2">
    <location>
        <begin position="146"/>
        <end position="156"/>
    </location>
</feature>
<gene>
    <name evidence="3" type="ORF">HJC23_005013</name>
</gene>
<dbReference type="Pfam" id="PF01969">
    <property type="entry name" value="Ni_insertion"/>
    <property type="match status" value="1"/>
</dbReference>
<feature type="region of interest" description="Disordered" evidence="2">
    <location>
        <begin position="112"/>
        <end position="213"/>
    </location>
</feature>
<organism evidence="3 4">
    <name type="scientific">Cyclotella cryptica</name>
    <dbReference type="NCBI Taxonomy" id="29204"/>
    <lineage>
        <taxon>Eukaryota</taxon>
        <taxon>Sar</taxon>
        <taxon>Stramenopiles</taxon>
        <taxon>Ochrophyta</taxon>
        <taxon>Bacillariophyta</taxon>
        <taxon>Coscinodiscophyceae</taxon>
        <taxon>Thalassiosirophycidae</taxon>
        <taxon>Stephanodiscales</taxon>
        <taxon>Stephanodiscaceae</taxon>
        <taxon>Cyclotella</taxon>
    </lineage>
</organism>
<sequence length="632" mass="69050">MKSYHAHFDCFSGAAGDMMLAACLDAADSLPNDRLPLSLEDSLATNDGVPATTNTTASERLLTRITRDLENGMPELKGEFALSTKRVWRSMGRIAARKVDVKSVYDHEAAPVPADSVADAGGVPDHDYHHEHDHHHEHRHHHEHEHRHEHEHEHKHDHAHNHNHRTSSENSTHLDESHHHEHSHTNIGESDLAKEDPHDHDHNHSHSHSHNSKLRNLSQITKMLQAAHPSHIPPIVASLAIAAFTELAHAEMHTHGASSLDSVHFHEVGAVDSIVDTVGTTLALYHLGVDLGDDSKDGAGLAKRCAVSCSRLPIGEGTVWTDHGLLPVPAPATMRLMVGMPTCPGPRGVTGELVTPTAAALLRVLTGVAPSSVGKKESSYWKAKDLAGRPPWFTPRAIGIGAGSKDFERHANILRLVLGDNTPDQTGGKSEVVLDSKTDGMGNEHEMHETSDELNGNVGENWNTNVLTHVEANIDDATPELLAHAIDLLLQNGAIDAWINPIVMKKGRPAHTLNCTFPSQSCPTSSIIEDDIDSTTENRLLNIIFKHTTTLGIRIQRNILRASLMRRFVEVQLPYTDNSLDGKVNVKISFLKDGEVTSVKAEFDQCKVVSVESGVPLKVVSAAAERMAWDLL</sequence>
<comment type="caution">
    <text evidence="3">The sequence shown here is derived from an EMBL/GenBank/DDBJ whole genome shotgun (WGS) entry which is preliminary data.</text>
</comment>
<evidence type="ECO:0000256" key="1">
    <source>
        <dbReference type="ARBA" id="ARBA00022596"/>
    </source>
</evidence>
<dbReference type="Proteomes" id="UP001516023">
    <property type="component" value="Unassembled WGS sequence"/>
</dbReference>
<dbReference type="AlphaFoldDB" id="A0ABD3QKX0"/>
<evidence type="ECO:0000313" key="3">
    <source>
        <dbReference type="EMBL" id="KAL3798360.1"/>
    </source>
</evidence>
<protein>
    <submittedName>
        <fullName evidence="3">Uncharacterized protein</fullName>
    </submittedName>
</protein>
<evidence type="ECO:0000256" key="2">
    <source>
        <dbReference type="SAM" id="MobiDB-lite"/>
    </source>
</evidence>
<proteinExistence type="predicted"/>
<dbReference type="InterPro" id="IPR002822">
    <property type="entry name" value="Ni_insertion"/>
</dbReference>
<dbReference type="PANTHER" id="PTHR36566:SF1">
    <property type="entry name" value="PYRIDINIUM-3,5-BISTHIOCARBOXYLIC ACID MONONUCLEOTIDE NICKEL INSERTION PROTEIN"/>
    <property type="match status" value="1"/>
</dbReference>